<keyword evidence="3" id="KW-1185">Reference proteome</keyword>
<gene>
    <name evidence="2" type="ORF">OO7_05949</name>
</gene>
<dbReference type="EMBL" id="AKKN01000006">
    <property type="protein sequence ID" value="EKT59499.1"/>
    <property type="molecule type" value="Genomic_DNA"/>
</dbReference>
<keyword evidence="1" id="KW-1133">Transmembrane helix</keyword>
<name>K8WG27_9GAMM</name>
<dbReference type="HOGENOM" id="CLU_1979568_0_0_6"/>
<feature type="transmembrane region" description="Helical" evidence="1">
    <location>
        <begin position="94"/>
        <end position="114"/>
    </location>
</feature>
<reference evidence="2 3" key="1">
    <citation type="journal article" date="2012" name="BMC Genomics">
        <title>Comparative genomics of bacteria in the genus Providencia isolated from wild Drosophila melanogaster.</title>
        <authorList>
            <person name="Galac M.R."/>
            <person name="Lazzaro B.P."/>
        </authorList>
    </citation>
    <scope>NUCLEOTIDE SEQUENCE [LARGE SCALE GENOMIC DNA]</scope>
    <source>
        <strain evidence="2 3">DSM 19967</strain>
    </source>
</reference>
<sequence length="141" mass="16908">MNLKSFLQKKANRTKFILVVILYFLCQLILINYISPLLDENYLAHYWDDGIQYVITVIAYLAFCLAFAISLIALQIYFLRVWCFRLNDMGLSHYLRFLPVLCFIIILINNFYIFNPWIAYFYYFVIFLSAIPKTDYFISKD</sequence>
<organism evidence="2 3">
    <name type="scientific">Providencia sneebia DSM 19967</name>
    <dbReference type="NCBI Taxonomy" id="1141660"/>
    <lineage>
        <taxon>Bacteria</taxon>
        <taxon>Pseudomonadati</taxon>
        <taxon>Pseudomonadota</taxon>
        <taxon>Gammaproteobacteria</taxon>
        <taxon>Enterobacterales</taxon>
        <taxon>Morganellaceae</taxon>
        <taxon>Providencia</taxon>
    </lineage>
</organism>
<evidence type="ECO:0000313" key="3">
    <source>
        <dbReference type="Proteomes" id="UP000010290"/>
    </source>
</evidence>
<proteinExistence type="predicted"/>
<feature type="transmembrane region" description="Helical" evidence="1">
    <location>
        <begin position="120"/>
        <end position="138"/>
    </location>
</feature>
<keyword evidence="1" id="KW-0812">Transmembrane</keyword>
<dbReference type="AlphaFoldDB" id="K8WG27"/>
<feature type="transmembrane region" description="Helical" evidence="1">
    <location>
        <begin position="54"/>
        <end position="82"/>
    </location>
</feature>
<protein>
    <submittedName>
        <fullName evidence="2">Uncharacterized protein</fullName>
    </submittedName>
</protein>
<dbReference type="PATRIC" id="fig|1141660.3.peg.1202"/>
<dbReference type="Proteomes" id="UP000010290">
    <property type="component" value="Chromosome"/>
</dbReference>
<evidence type="ECO:0000256" key="1">
    <source>
        <dbReference type="SAM" id="Phobius"/>
    </source>
</evidence>
<accession>K8WG27</accession>
<feature type="transmembrane region" description="Helical" evidence="1">
    <location>
        <begin position="16"/>
        <end position="34"/>
    </location>
</feature>
<comment type="caution">
    <text evidence="2">The sequence shown here is derived from an EMBL/GenBank/DDBJ whole genome shotgun (WGS) entry which is preliminary data.</text>
</comment>
<evidence type="ECO:0000313" key="2">
    <source>
        <dbReference type="EMBL" id="EKT59499.1"/>
    </source>
</evidence>
<keyword evidence="1" id="KW-0472">Membrane</keyword>